<reference evidence="1" key="1">
    <citation type="journal article" date="2021" name="Proc. Natl. Acad. Sci. U.S.A.">
        <title>A Catalog of Tens of Thousands of Viruses from Human Metagenomes Reveals Hidden Associations with Chronic Diseases.</title>
        <authorList>
            <person name="Tisza M.J."/>
            <person name="Buck C.B."/>
        </authorList>
    </citation>
    <scope>NUCLEOTIDE SEQUENCE</scope>
    <source>
        <strain evidence="1">Cto3L1</strain>
    </source>
</reference>
<dbReference type="EMBL" id="BK032650">
    <property type="protein sequence ID" value="DAF53263.1"/>
    <property type="molecule type" value="Genomic_DNA"/>
</dbReference>
<protein>
    <submittedName>
        <fullName evidence="1">PcfK-like protein</fullName>
    </submittedName>
</protein>
<organism evidence="1">
    <name type="scientific">Siphoviridae sp. cto3L1</name>
    <dbReference type="NCBI Taxonomy" id="2827942"/>
    <lineage>
        <taxon>Viruses</taxon>
        <taxon>Duplodnaviria</taxon>
        <taxon>Heunggongvirae</taxon>
        <taxon>Uroviricota</taxon>
        <taxon>Caudoviricetes</taxon>
    </lineage>
</organism>
<name>A0A8S5SRE8_9CAUD</name>
<evidence type="ECO:0000313" key="1">
    <source>
        <dbReference type="EMBL" id="DAF53263.1"/>
    </source>
</evidence>
<sequence length="163" mass="17842">MALFERFGEFDSVEELNMTAEGLKEEGDLESLKVLAEENGLDAADAEDYADGIVTELANSLLAALGKLKVEVKELKPCEIMEDWISYIEVCCSEHEDMARAVRLKSKSLEGCIAAILKWSFAHQYPVPDKVKKAAGVNAGKVTLGIPGSATAKKIIREYYLGK</sequence>
<proteinExistence type="predicted"/>
<accession>A0A8S5SRE8</accession>